<dbReference type="AlphaFoldDB" id="A0AAV4NQ83"/>
<accession>A0AAV4NQ83</accession>
<dbReference type="Proteomes" id="UP001054945">
    <property type="component" value="Unassembled WGS sequence"/>
</dbReference>
<comment type="caution">
    <text evidence="2">The sequence shown here is derived from an EMBL/GenBank/DDBJ whole genome shotgun (WGS) entry which is preliminary data.</text>
</comment>
<feature type="region of interest" description="Disordered" evidence="1">
    <location>
        <begin position="23"/>
        <end position="58"/>
    </location>
</feature>
<organism evidence="2 3">
    <name type="scientific">Caerostris extrusa</name>
    <name type="common">Bark spider</name>
    <name type="synonym">Caerostris bankana</name>
    <dbReference type="NCBI Taxonomy" id="172846"/>
    <lineage>
        <taxon>Eukaryota</taxon>
        <taxon>Metazoa</taxon>
        <taxon>Ecdysozoa</taxon>
        <taxon>Arthropoda</taxon>
        <taxon>Chelicerata</taxon>
        <taxon>Arachnida</taxon>
        <taxon>Araneae</taxon>
        <taxon>Araneomorphae</taxon>
        <taxon>Entelegynae</taxon>
        <taxon>Araneoidea</taxon>
        <taxon>Araneidae</taxon>
        <taxon>Caerostris</taxon>
    </lineage>
</organism>
<sequence>MSSCFMERLHYVPQGYRISPKRFHSNPVDERINNERSKTNGRLPYQNQPTIPPGKYPSNKDLNSLDKILCIAKEFSVLFQPLGGIDSLFNQLQSCSSQAQKIVLSYKV</sequence>
<name>A0AAV4NQ83_CAEEX</name>
<feature type="compositionally biased region" description="Basic and acidic residues" evidence="1">
    <location>
        <begin position="27"/>
        <end position="38"/>
    </location>
</feature>
<evidence type="ECO:0000313" key="2">
    <source>
        <dbReference type="EMBL" id="GIX85925.1"/>
    </source>
</evidence>
<evidence type="ECO:0000256" key="1">
    <source>
        <dbReference type="SAM" id="MobiDB-lite"/>
    </source>
</evidence>
<protein>
    <submittedName>
        <fullName evidence="2">Uncharacterized protein</fullName>
    </submittedName>
</protein>
<keyword evidence="3" id="KW-1185">Reference proteome</keyword>
<evidence type="ECO:0000313" key="3">
    <source>
        <dbReference type="Proteomes" id="UP001054945"/>
    </source>
</evidence>
<proteinExistence type="predicted"/>
<reference evidence="2 3" key="1">
    <citation type="submission" date="2021-06" db="EMBL/GenBank/DDBJ databases">
        <title>Caerostris extrusa draft genome.</title>
        <authorList>
            <person name="Kono N."/>
            <person name="Arakawa K."/>
        </authorList>
    </citation>
    <scope>NUCLEOTIDE SEQUENCE [LARGE SCALE GENOMIC DNA]</scope>
</reference>
<dbReference type="EMBL" id="BPLR01003558">
    <property type="protein sequence ID" value="GIX85925.1"/>
    <property type="molecule type" value="Genomic_DNA"/>
</dbReference>
<gene>
    <name evidence="2" type="ORF">CEXT_768281</name>
</gene>